<sequence>MGDPRHAMRPVATLRPRGAPRLDAFSLKLNHRLTLFQRGAPELWLLIEVDPTVRTFCERPGYVRVNAQRRHADFWVCYSDHQELVFLSDSFAQLSHASRKEEELDGLPIRSVTSTDLAAAHVWIYNWRHMLPCLVAACGLVSSSLLHAVETFVAIPHTLIEMKQRRYADAFDYPHLHVDASQGARGAQIQALYKYESLLDILTRCADGTLVLLLSANAVIVNRVPLASMLADRPYLIVRTESECQQTDVQIWRNSQGNRDVVRNIVRRARLGGERFDGEARLLNELGVSEFPCSRRVEIHTDGRTNRSS</sequence>
<evidence type="ECO:0000313" key="2">
    <source>
        <dbReference type="Proteomes" id="UP000002169"/>
    </source>
</evidence>
<dbReference type="AlphaFoldDB" id="B1K9K2"/>
<protein>
    <submittedName>
        <fullName evidence="1">Uncharacterized protein</fullName>
    </submittedName>
</protein>
<accession>B1K9K2</accession>
<dbReference type="KEGG" id="bcm:Bcenmc03_4452"/>
<dbReference type="HOGENOM" id="CLU_899169_0_0_4"/>
<proteinExistence type="predicted"/>
<gene>
    <name evidence="1" type="ordered locus">Bcenmc03_4452</name>
</gene>
<organism evidence="1 2">
    <name type="scientific">Burkholderia orbicola (strain MC0-3)</name>
    <dbReference type="NCBI Taxonomy" id="406425"/>
    <lineage>
        <taxon>Bacteria</taxon>
        <taxon>Pseudomonadati</taxon>
        <taxon>Pseudomonadota</taxon>
        <taxon>Betaproteobacteria</taxon>
        <taxon>Burkholderiales</taxon>
        <taxon>Burkholderiaceae</taxon>
        <taxon>Burkholderia</taxon>
        <taxon>Burkholderia cepacia complex</taxon>
        <taxon>Burkholderia orbicola</taxon>
    </lineage>
</organism>
<dbReference type="RefSeq" id="WP_012339026.1">
    <property type="nucleotide sequence ID" value="NC_010515.1"/>
</dbReference>
<evidence type="ECO:0000313" key="1">
    <source>
        <dbReference type="EMBL" id="ACA93595.1"/>
    </source>
</evidence>
<dbReference type="Proteomes" id="UP000002169">
    <property type="component" value="Chromosome 2"/>
</dbReference>
<name>B1K9K2_BURO0</name>
<reference evidence="2" key="1">
    <citation type="submission" date="2008-02" db="EMBL/GenBank/DDBJ databases">
        <title>Complete sequence of chromosome 2 of Burkholderia cenocepacia MC0-3.</title>
        <authorList>
            <person name="Copeland A."/>
            <person name="Lucas S."/>
            <person name="Lapidus A."/>
            <person name="Barry K."/>
            <person name="Bruce D."/>
            <person name="Goodwin L."/>
            <person name="Glavina del Rio T."/>
            <person name="Dalin E."/>
            <person name="Tice H."/>
            <person name="Pitluck S."/>
            <person name="Chain P."/>
            <person name="Malfatti S."/>
            <person name="Shin M."/>
            <person name="Vergez L."/>
            <person name="Schmutz J."/>
            <person name="Larimer F."/>
            <person name="Land M."/>
            <person name="Hauser L."/>
            <person name="Kyrpides N."/>
            <person name="Mikhailova N."/>
            <person name="Tiedje J."/>
            <person name="Richardson P."/>
        </authorList>
    </citation>
    <scope>NUCLEOTIDE SEQUENCE [LARGE SCALE GENOMIC DNA]</scope>
    <source>
        <strain evidence="2">MC0-3</strain>
    </source>
</reference>
<dbReference type="EMBL" id="CP000959">
    <property type="protein sequence ID" value="ACA93595.1"/>
    <property type="molecule type" value="Genomic_DNA"/>
</dbReference>